<accession>A0A922I0D6</accession>
<dbReference type="PANTHER" id="PTHR11388:SF76">
    <property type="entry name" value="SOLUTE CARRIER ORGANIC ANION TRANSPORTER FAMILY MEMBER"/>
    <property type="match status" value="1"/>
</dbReference>
<keyword evidence="3" id="KW-1003">Cell membrane</keyword>
<dbReference type="SUPFAM" id="SSF103473">
    <property type="entry name" value="MFS general substrate transporter"/>
    <property type="match status" value="1"/>
</dbReference>
<dbReference type="Pfam" id="PF07648">
    <property type="entry name" value="Kazal_2"/>
    <property type="match status" value="1"/>
</dbReference>
<dbReference type="CDD" id="cd17336">
    <property type="entry name" value="MFS_SLCO_OATP"/>
    <property type="match status" value="1"/>
</dbReference>
<protein>
    <recommendedName>
        <fullName evidence="9">Kazal-like domain-containing protein</fullName>
    </recommendedName>
</protein>
<keyword evidence="6 8" id="KW-0472">Membrane</keyword>
<feature type="transmembrane region" description="Helical" evidence="8">
    <location>
        <begin position="544"/>
        <end position="567"/>
    </location>
</feature>
<proteinExistence type="inferred from homology"/>
<evidence type="ECO:0000256" key="2">
    <source>
        <dbReference type="ARBA" id="ARBA00009657"/>
    </source>
</evidence>
<dbReference type="GO" id="GO:0015347">
    <property type="term" value="F:sodium-independent organic anion transmembrane transporter activity"/>
    <property type="evidence" value="ECO:0007669"/>
    <property type="project" value="TreeGrafter"/>
</dbReference>
<name>A0A922I0D6_DERFA</name>
<evidence type="ECO:0000256" key="8">
    <source>
        <dbReference type="SAM" id="Phobius"/>
    </source>
</evidence>
<dbReference type="GO" id="GO:0016323">
    <property type="term" value="C:basolateral plasma membrane"/>
    <property type="evidence" value="ECO:0007669"/>
    <property type="project" value="TreeGrafter"/>
</dbReference>
<evidence type="ECO:0000313" key="10">
    <source>
        <dbReference type="EMBL" id="KAH9512157.1"/>
    </source>
</evidence>
<organism evidence="10 11">
    <name type="scientific">Dermatophagoides farinae</name>
    <name type="common">American house dust mite</name>
    <dbReference type="NCBI Taxonomy" id="6954"/>
    <lineage>
        <taxon>Eukaryota</taxon>
        <taxon>Metazoa</taxon>
        <taxon>Ecdysozoa</taxon>
        <taxon>Arthropoda</taxon>
        <taxon>Chelicerata</taxon>
        <taxon>Arachnida</taxon>
        <taxon>Acari</taxon>
        <taxon>Acariformes</taxon>
        <taxon>Sarcoptiformes</taxon>
        <taxon>Astigmata</taxon>
        <taxon>Psoroptidia</taxon>
        <taxon>Analgoidea</taxon>
        <taxon>Pyroglyphidae</taxon>
        <taxon>Dermatophagoidinae</taxon>
        <taxon>Dermatophagoides</taxon>
    </lineage>
</organism>
<evidence type="ECO:0000256" key="3">
    <source>
        <dbReference type="ARBA" id="ARBA00022475"/>
    </source>
</evidence>
<dbReference type="AlphaFoldDB" id="A0A922I0D6"/>
<dbReference type="PROSITE" id="PS51465">
    <property type="entry name" value="KAZAL_2"/>
    <property type="match status" value="1"/>
</dbReference>
<feature type="transmembrane region" description="Helical" evidence="8">
    <location>
        <begin position="106"/>
        <end position="127"/>
    </location>
</feature>
<comment type="similarity">
    <text evidence="2">Belongs to the organo anion transporter (TC 2.A.60) family.</text>
</comment>
<comment type="caution">
    <text evidence="10">The sequence shown here is derived from an EMBL/GenBank/DDBJ whole genome shotgun (WGS) entry which is preliminary data.</text>
</comment>
<evidence type="ECO:0000256" key="5">
    <source>
        <dbReference type="ARBA" id="ARBA00022989"/>
    </source>
</evidence>
<evidence type="ECO:0000313" key="11">
    <source>
        <dbReference type="Proteomes" id="UP000790347"/>
    </source>
</evidence>
<dbReference type="GO" id="GO:0043252">
    <property type="term" value="P:sodium-independent organic anion transport"/>
    <property type="evidence" value="ECO:0007669"/>
    <property type="project" value="TreeGrafter"/>
</dbReference>
<dbReference type="Proteomes" id="UP000790347">
    <property type="component" value="Unassembled WGS sequence"/>
</dbReference>
<keyword evidence="4 8" id="KW-0812">Transmembrane</keyword>
<keyword evidence="5 8" id="KW-1133">Transmembrane helix</keyword>
<feature type="transmembrane region" description="Helical" evidence="8">
    <location>
        <begin position="579"/>
        <end position="599"/>
    </location>
</feature>
<keyword evidence="7" id="KW-1015">Disulfide bond</keyword>
<sequence>MSNYRKSIDSSVVFKNQNNFAIDQHKNDDDDNKNKNIDDDDDDNELTSCGIGSWRPKWLQIFSNPIFFLINLSLVGIIQSMNGPIFFSTMSTLEKRYAFDSRISGIILIADNISQFMLSPIVGYIAVRFNRARLIAFSEMFLAFSCFLTAMPYFIYGPAELFVHNGNNNNMTIAANNNWSLNISNTTTTTTTTSTIPILAGPSMFQNRKPFELCSDDNAEMNEMKCTNNRGHTKWLAVVILFFGSFFRGIGFTCFFVIGFPYLDDNVGKKNSPMYMSIIQAIRLIGPASGYLLSSFCLRFFENPFVDPGITRKDPRFVGAWWLAFCIVGVLLFIATLPLFLFPAQLKNASVKADKMKKKMKAAGGSIQALKRFLTNPVIMLYLAGSIFRYIGIGGYIMLKTKYIESQFRQSSSSASFITGTTSIMPMAIGILLGGAIISLFRPSTHFILIYVFIVEGLSIFTLGSGMFLGCDPLKIDGHYDSMGRFALNAPCNQHCSCTVSSFSPVCGADGRTTYFSPCYAGCRQIQATIGYCQSDVDNCTNLFTYLIVVLCGAIVSSTARTANALISFRSVEPMDKGFTMGAASSFMAILAFIPYPLIFGSIADAACLVWESSCGKTGNCWLYDQEKFRYYFHGACVFFMALGSIFDFIMIFFADRIKNFYDDDEDDNDNDNGVNVKNNIDQERQPRPTTIINEKMGKQLSINFIHQTEMCDYNNHHHIEKK</sequence>
<dbReference type="InterPro" id="IPR036259">
    <property type="entry name" value="MFS_trans_sf"/>
</dbReference>
<feature type="transmembrane region" description="Helical" evidence="8">
    <location>
        <begin position="66"/>
        <end position="86"/>
    </location>
</feature>
<evidence type="ECO:0000256" key="4">
    <source>
        <dbReference type="ARBA" id="ARBA00022692"/>
    </source>
</evidence>
<evidence type="ECO:0000259" key="9">
    <source>
        <dbReference type="PROSITE" id="PS51465"/>
    </source>
</evidence>
<dbReference type="InterPro" id="IPR036058">
    <property type="entry name" value="Kazal_dom_sf"/>
</dbReference>
<keyword evidence="11" id="KW-1185">Reference proteome</keyword>
<feature type="transmembrane region" description="Helical" evidence="8">
    <location>
        <begin position="321"/>
        <end position="342"/>
    </location>
</feature>
<feature type="transmembrane region" description="Helical" evidence="8">
    <location>
        <begin position="378"/>
        <end position="397"/>
    </location>
</feature>
<gene>
    <name evidence="10" type="ORF">DERF_010554</name>
</gene>
<feature type="transmembrane region" description="Helical" evidence="8">
    <location>
        <begin position="448"/>
        <end position="469"/>
    </location>
</feature>
<dbReference type="InterPro" id="IPR002350">
    <property type="entry name" value="Kazal_dom"/>
</dbReference>
<evidence type="ECO:0000256" key="1">
    <source>
        <dbReference type="ARBA" id="ARBA00004651"/>
    </source>
</evidence>
<feature type="transmembrane region" description="Helical" evidence="8">
    <location>
        <begin position="631"/>
        <end position="654"/>
    </location>
</feature>
<feature type="transmembrane region" description="Helical" evidence="8">
    <location>
        <begin position="134"/>
        <end position="156"/>
    </location>
</feature>
<dbReference type="InterPro" id="IPR004156">
    <property type="entry name" value="OATP"/>
</dbReference>
<dbReference type="Pfam" id="PF03137">
    <property type="entry name" value="OATP"/>
    <property type="match status" value="1"/>
</dbReference>
<evidence type="ECO:0000256" key="6">
    <source>
        <dbReference type="ARBA" id="ARBA00023136"/>
    </source>
</evidence>
<feature type="domain" description="Kazal-like" evidence="9">
    <location>
        <begin position="486"/>
        <end position="535"/>
    </location>
</feature>
<feature type="transmembrane region" description="Helical" evidence="8">
    <location>
        <begin position="417"/>
        <end position="441"/>
    </location>
</feature>
<reference evidence="10" key="2">
    <citation type="journal article" date="2022" name="Res Sq">
        <title>Comparative Genomics Reveals Insights into the Divergent Evolution of Astigmatic Mites and Household Pest Adaptations.</title>
        <authorList>
            <person name="Xiong Q."/>
            <person name="Wan A.T.-Y."/>
            <person name="Liu X.-Y."/>
            <person name="Fung C.S.-H."/>
            <person name="Xiao X."/>
            <person name="Malainual N."/>
            <person name="Hou J."/>
            <person name="Wang L."/>
            <person name="Wang M."/>
            <person name="Yang K."/>
            <person name="Cui Y."/>
            <person name="Leung E."/>
            <person name="Nong W."/>
            <person name="Shin S.-K."/>
            <person name="Au S."/>
            <person name="Jeong K.Y."/>
            <person name="Chew F.T."/>
            <person name="Hui J."/>
            <person name="Leung T.F."/>
            <person name="Tungtrongchitr A."/>
            <person name="Zhong N."/>
            <person name="Liu Z."/>
            <person name="Tsui S."/>
        </authorList>
    </citation>
    <scope>NUCLEOTIDE SEQUENCE</scope>
    <source>
        <strain evidence="10">Derf</strain>
        <tissue evidence="10">Whole organism</tissue>
    </source>
</reference>
<evidence type="ECO:0000256" key="7">
    <source>
        <dbReference type="ARBA" id="ARBA00023157"/>
    </source>
</evidence>
<feature type="transmembrane region" description="Helical" evidence="8">
    <location>
        <begin position="281"/>
        <end position="301"/>
    </location>
</feature>
<dbReference type="PANTHER" id="PTHR11388">
    <property type="entry name" value="ORGANIC ANION TRANSPORTER"/>
    <property type="match status" value="1"/>
</dbReference>
<dbReference type="SUPFAM" id="SSF100895">
    <property type="entry name" value="Kazal-type serine protease inhibitors"/>
    <property type="match status" value="1"/>
</dbReference>
<feature type="transmembrane region" description="Helical" evidence="8">
    <location>
        <begin position="235"/>
        <end position="260"/>
    </location>
</feature>
<reference evidence="10" key="1">
    <citation type="submission" date="2013-05" db="EMBL/GenBank/DDBJ databases">
        <authorList>
            <person name="Yim A.K.Y."/>
            <person name="Chan T.F."/>
            <person name="Ji K.M."/>
            <person name="Liu X.Y."/>
            <person name="Zhou J.W."/>
            <person name="Li R.Q."/>
            <person name="Yang K.Y."/>
            <person name="Li J."/>
            <person name="Li M."/>
            <person name="Law P.T.W."/>
            <person name="Wu Y.L."/>
            <person name="Cai Z.L."/>
            <person name="Qin H."/>
            <person name="Bao Y."/>
            <person name="Leung R.K.K."/>
            <person name="Ng P.K.S."/>
            <person name="Zou J."/>
            <person name="Zhong X.J."/>
            <person name="Ran P.X."/>
            <person name="Zhong N.S."/>
            <person name="Liu Z.G."/>
            <person name="Tsui S.K.W."/>
        </authorList>
    </citation>
    <scope>NUCLEOTIDE SEQUENCE</scope>
    <source>
        <strain evidence="10">Derf</strain>
        <tissue evidence="10">Whole organism</tissue>
    </source>
</reference>
<dbReference type="EMBL" id="ASGP02000004">
    <property type="protein sequence ID" value="KAH9512157.1"/>
    <property type="molecule type" value="Genomic_DNA"/>
</dbReference>
<dbReference type="Gene3D" id="1.20.1250.20">
    <property type="entry name" value="MFS general substrate transporter like domains"/>
    <property type="match status" value="1"/>
</dbReference>
<comment type="subcellular location">
    <subcellularLocation>
        <location evidence="1">Cell membrane</location>
        <topology evidence="1">Multi-pass membrane protein</topology>
    </subcellularLocation>
</comment>